<keyword evidence="3" id="KW-1185">Reference proteome</keyword>
<evidence type="ECO:0000313" key="3">
    <source>
        <dbReference type="Proteomes" id="UP000663832"/>
    </source>
</evidence>
<reference evidence="1" key="1">
    <citation type="submission" date="2021-02" db="EMBL/GenBank/DDBJ databases">
        <authorList>
            <person name="Nowell W R."/>
        </authorList>
    </citation>
    <scope>NUCLEOTIDE SEQUENCE</scope>
</reference>
<dbReference type="OrthoDB" id="9971401at2759"/>
<dbReference type="Proteomes" id="UP000663877">
    <property type="component" value="Unassembled WGS sequence"/>
</dbReference>
<dbReference type="AlphaFoldDB" id="A0A813YMA6"/>
<proteinExistence type="predicted"/>
<protein>
    <submittedName>
        <fullName evidence="1">Uncharacterized protein</fullName>
    </submittedName>
</protein>
<comment type="caution">
    <text evidence="1">The sequence shown here is derived from an EMBL/GenBank/DDBJ whole genome shotgun (WGS) entry which is preliminary data.</text>
</comment>
<evidence type="ECO:0000313" key="4">
    <source>
        <dbReference type="Proteomes" id="UP000663877"/>
    </source>
</evidence>
<dbReference type="EMBL" id="CAJNOM010000159">
    <property type="protein sequence ID" value="CAF1159407.1"/>
    <property type="molecule type" value="Genomic_DNA"/>
</dbReference>
<sequence length="141" mass="16666">MHISKDLFYFLNWELISSIDNLYDLTHGDEVIDITIHAKDCCKMFGHYTIPIVQAGQSFTSLKVNLLYPKDIIVDTIKDICVNIKIIRGLEQRIIYSTNIMLPPPYYMDRSVVRIPMYRIWYYDDYFNMAWGDLLTGKQQK</sequence>
<evidence type="ECO:0000313" key="2">
    <source>
        <dbReference type="EMBL" id="CAF1159407.1"/>
    </source>
</evidence>
<gene>
    <name evidence="1" type="ORF">BJG266_LOCUS9708</name>
    <name evidence="2" type="ORF">QVE165_LOCUS23468</name>
</gene>
<organism evidence="1 4">
    <name type="scientific">Adineta steineri</name>
    <dbReference type="NCBI Taxonomy" id="433720"/>
    <lineage>
        <taxon>Eukaryota</taxon>
        <taxon>Metazoa</taxon>
        <taxon>Spiralia</taxon>
        <taxon>Gnathifera</taxon>
        <taxon>Rotifera</taxon>
        <taxon>Eurotatoria</taxon>
        <taxon>Bdelloidea</taxon>
        <taxon>Adinetida</taxon>
        <taxon>Adinetidae</taxon>
        <taxon>Adineta</taxon>
    </lineage>
</organism>
<evidence type="ECO:0000313" key="1">
    <source>
        <dbReference type="EMBL" id="CAF0886396.1"/>
    </source>
</evidence>
<accession>A0A813YMA6</accession>
<dbReference type="EMBL" id="CAJNOI010000032">
    <property type="protein sequence ID" value="CAF0886396.1"/>
    <property type="molecule type" value="Genomic_DNA"/>
</dbReference>
<name>A0A813YMA6_9BILA</name>
<dbReference type="Proteomes" id="UP000663832">
    <property type="component" value="Unassembled WGS sequence"/>
</dbReference>